<organism evidence="1 2">
    <name type="scientific">Auriscalpium vulgare</name>
    <dbReference type="NCBI Taxonomy" id="40419"/>
    <lineage>
        <taxon>Eukaryota</taxon>
        <taxon>Fungi</taxon>
        <taxon>Dikarya</taxon>
        <taxon>Basidiomycota</taxon>
        <taxon>Agaricomycotina</taxon>
        <taxon>Agaricomycetes</taxon>
        <taxon>Russulales</taxon>
        <taxon>Auriscalpiaceae</taxon>
        <taxon>Auriscalpium</taxon>
    </lineage>
</organism>
<comment type="caution">
    <text evidence="1">The sequence shown here is derived from an EMBL/GenBank/DDBJ whole genome shotgun (WGS) entry which is preliminary data.</text>
</comment>
<keyword evidence="2" id="KW-1185">Reference proteome</keyword>
<sequence>MFCCVTSFVFIALMMGRRTINMLRVAGPGLFPLRWATQFRCRLLRRRVVHGPPFVLLLLLLRGCFLTTSMKAVPPAATDADPDSHKHNSQLVAPIVVSTLVACFLLIVAMLALWQRHKRAKVPDHLVPRPFMLQAPSRSFVGSALRRASTTFRWSDGRQRGSGDGGGTQRSSGNGGGHRAPSSSPRTPHYQDSHHLLADMPQGSPHSPYTPPDSAATHEPFDHHHHHAFVETLDDDYLPDLLPESPIIFLPHAMDVSPAGTSVIARSASSKRSALPPPSPVSPPKPSRAHEHSGPAQKPRRIRPLPPLPLPTTEPLRVKRSGDELRSPSSSHSDIEMRPSRWRMPGATDPVMPAPHYWSLHRWYKKEAERLVGYRFDEDGEG</sequence>
<evidence type="ECO:0000313" key="2">
    <source>
        <dbReference type="Proteomes" id="UP000814033"/>
    </source>
</evidence>
<name>A0ACB8S9D6_9AGAM</name>
<reference evidence="1" key="2">
    <citation type="journal article" date="2022" name="New Phytol.">
        <title>Evolutionary transition to the ectomycorrhizal habit in the genomes of a hyperdiverse lineage of mushroom-forming fungi.</title>
        <authorList>
            <person name="Looney B."/>
            <person name="Miyauchi S."/>
            <person name="Morin E."/>
            <person name="Drula E."/>
            <person name="Courty P.E."/>
            <person name="Kohler A."/>
            <person name="Kuo A."/>
            <person name="LaButti K."/>
            <person name="Pangilinan J."/>
            <person name="Lipzen A."/>
            <person name="Riley R."/>
            <person name="Andreopoulos W."/>
            <person name="He G."/>
            <person name="Johnson J."/>
            <person name="Nolan M."/>
            <person name="Tritt A."/>
            <person name="Barry K.W."/>
            <person name="Grigoriev I.V."/>
            <person name="Nagy L.G."/>
            <person name="Hibbett D."/>
            <person name="Henrissat B."/>
            <person name="Matheny P.B."/>
            <person name="Labbe J."/>
            <person name="Martin F.M."/>
        </authorList>
    </citation>
    <scope>NUCLEOTIDE SEQUENCE</scope>
    <source>
        <strain evidence="1">FP105234-sp</strain>
    </source>
</reference>
<proteinExistence type="predicted"/>
<reference evidence="1" key="1">
    <citation type="submission" date="2021-02" db="EMBL/GenBank/DDBJ databases">
        <authorList>
            <consortium name="DOE Joint Genome Institute"/>
            <person name="Ahrendt S."/>
            <person name="Looney B.P."/>
            <person name="Miyauchi S."/>
            <person name="Morin E."/>
            <person name="Drula E."/>
            <person name="Courty P.E."/>
            <person name="Chicoki N."/>
            <person name="Fauchery L."/>
            <person name="Kohler A."/>
            <person name="Kuo A."/>
            <person name="Labutti K."/>
            <person name="Pangilinan J."/>
            <person name="Lipzen A."/>
            <person name="Riley R."/>
            <person name="Andreopoulos W."/>
            <person name="He G."/>
            <person name="Johnson J."/>
            <person name="Barry K.W."/>
            <person name="Grigoriev I.V."/>
            <person name="Nagy L."/>
            <person name="Hibbett D."/>
            <person name="Henrissat B."/>
            <person name="Matheny P.B."/>
            <person name="Labbe J."/>
            <person name="Martin F."/>
        </authorList>
    </citation>
    <scope>NUCLEOTIDE SEQUENCE</scope>
    <source>
        <strain evidence="1">FP105234-sp</strain>
    </source>
</reference>
<protein>
    <submittedName>
        <fullName evidence="1">Uncharacterized protein</fullName>
    </submittedName>
</protein>
<dbReference type="EMBL" id="MU275843">
    <property type="protein sequence ID" value="KAI0052792.1"/>
    <property type="molecule type" value="Genomic_DNA"/>
</dbReference>
<dbReference type="Proteomes" id="UP000814033">
    <property type="component" value="Unassembled WGS sequence"/>
</dbReference>
<accession>A0ACB8S9D6</accession>
<evidence type="ECO:0000313" key="1">
    <source>
        <dbReference type="EMBL" id="KAI0052792.1"/>
    </source>
</evidence>
<gene>
    <name evidence="1" type="ORF">FA95DRAFT_1592488</name>
</gene>